<keyword evidence="1" id="KW-0539">Nucleus</keyword>
<dbReference type="EMBL" id="JAAOAM010000205">
    <property type="protein sequence ID" value="KAF5539225.1"/>
    <property type="molecule type" value="Genomic_DNA"/>
</dbReference>
<keyword evidence="5" id="KW-1185">Reference proteome</keyword>
<dbReference type="PANTHER" id="PTHR47425">
    <property type="entry name" value="FARB-RELATED"/>
    <property type="match status" value="1"/>
</dbReference>
<feature type="domain" description="Xylanolytic transcriptional activator regulatory" evidence="3">
    <location>
        <begin position="115"/>
        <end position="347"/>
    </location>
</feature>
<evidence type="ECO:0000256" key="2">
    <source>
        <dbReference type="SAM" id="MobiDB-lite"/>
    </source>
</evidence>
<dbReference type="GO" id="GO:0006351">
    <property type="term" value="P:DNA-templated transcription"/>
    <property type="evidence" value="ECO:0007669"/>
    <property type="project" value="InterPro"/>
</dbReference>
<evidence type="ECO:0000256" key="1">
    <source>
        <dbReference type="ARBA" id="ARBA00023242"/>
    </source>
</evidence>
<reference evidence="4 5" key="1">
    <citation type="submission" date="2020-05" db="EMBL/GenBank/DDBJ databases">
        <title>Identification and distribution of gene clusters putatively required for synthesis of sphingolipid metabolism inhibitors in phylogenetically diverse species of the filamentous fungus Fusarium.</title>
        <authorList>
            <person name="Kim H.-S."/>
            <person name="Busman M."/>
            <person name="Brown D.W."/>
            <person name="Divon H."/>
            <person name="Uhlig S."/>
            <person name="Proctor R.H."/>
        </authorList>
    </citation>
    <scope>NUCLEOTIDE SEQUENCE [LARGE SCALE GENOMIC DNA]</scope>
    <source>
        <strain evidence="4 5">NRRL 53147</strain>
    </source>
</reference>
<dbReference type="AlphaFoldDB" id="A0A8H5INQ3"/>
<gene>
    <name evidence="4" type="ORF">FMEXI_9052</name>
</gene>
<comment type="caution">
    <text evidence="4">The sequence shown here is derived from an EMBL/GenBank/DDBJ whole genome shotgun (WGS) entry which is preliminary data.</text>
</comment>
<dbReference type="Pfam" id="PF04082">
    <property type="entry name" value="Fungal_trans"/>
    <property type="match status" value="1"/>
</dbReference>
<dbReference type="InterPro" id="IPR007219">
    <property type="entry name" value="XnlR_reg_dom"/>
</dbReference>
<dbReference type="PANTHER" id="PTHR47425:SF2">
    <property type="entry name" value="FARB-RELATED"/>
    <property type="match status" value="1"/>
</dbReference>
<organism evidence="4 5">
    <name type="scientific">Fusarium mexicanum</name>
    <dbReference type="NCBI Taxonomy" id="751941"/>
    <lineage>
        <taxon>Eukaryota</taxon>
        <taxon>Fungi</taxon>
        <taxon>Dikarya</taxon>
        <taxon>Ascomycota</taxon>
        <taxon>Pezizomycotina</taxon>
        <taxon>Sordariomycetes</taxon>
        <taxon>Hypocreomycetidae</taxon>
        <taxon>Hypocreales</taxon>
        <taxon>Nectriaceae</taxon>
        <taxon>Fusarium</taxon>
        <taxon>Fusarium fujikuroi species complex</taxon>
    </lineage>
</organism>
<protein>
    <submittedName>
        <fullName evidence="4">Cutinase transcription factor 1 beta</fullName>
    </submittedName>
</protein>
<evidence type="ECO:0000313" key="4">
    <source>
        <dbReference type="EMBL" id="KAF5539225.1"/>
    </source>
</evidence>
<evidence type="ECO:0000313" key="5">
    <source>
        <dbReference type="Proteomes" id="UP000522262"/>
    </source>
</evidence>
<name>A0A8H5INQ3_9HYPO</name>
<dbReference type="CDD" id="cd12148">
    <property type="entry name" value="fungal_TF_MHR"/>
    <property type="match status" value="1"/>
</dbReference>
<feature type="region of interest" description="Disordered" evidence="2">
    <location>
        <begin position="32"/>
        <end position="69"/>
    </location>
</feature>
<evidence type="ECO:0000259" key="3">
    <source>
        <dbReference type="Pfam" id="PF04082"/>
    </source>
</evidence>
<proteinExistence type="predicted"/>
<dbReference type="Proteomes" id="UP000522262">
    <property type="component" value="Unassembled WGS sequence"/>
</dbReference>
<sequence length="547" mass="61278">MPRPNRLRGLSTVRTPPSFTYSLLDPSGVTLANPDPDPAAISSYPSSDVSHTELISPCPSTRNSPHSLQTQSGLTLPAFIKPLPDSIGWDAMCYLQQKGVLALPEPSLQHALLLAYTKFVHTLLPVLELHDFFAALHLPRCDRGNMSIFLYKAVLFAASSFVDEGRFSKSGLFSREDLTRKLFHDLRLLYELGSETDTVVLIQGLLLMTLRLDPEDGPKDASHWNGIALSLIEKLMLPMGMSPEAPSACCGNGLWKRLWYCCYTRDQHIAMSLHPPLRLKKRPPCMSDLSEQDFYIKPLEVPKSMGPVHQHFQLFTVQAQEEMARIFIQRTRLSHLTGQALNIRYTTQRCPGISDFETVTSSMVFAPQDHSGSSAAQFEINLKLCELREHWLVSELIPSPQQDGTILDISVLDLHQNYLYIFLEMTILLLYEPGALTLQSYQTAEAVQVQKSCRRILQRVAYLHSRRVVNLLPLEILTALQSALASYLVRKMENVASTAPVSEVHFLQCIQALDTLGHIHGGVARDAIQYIDNLYNSTSPTITDEAL</sequence>
<dbReference type="GO" id="GO:0003677">
    <property type="term" value="F:DNA binding"/>
    <property type="evidence" value="ECO:0007669"/>
    <property type="project" value="InterPro"/>
</dbReference>
<feature type="compositionally biased region" description="Polar residues" evidence="2">
    <location>
        <begin position="58"/>
        <end position="69"/>
    </location>
</feature>
<dbReference type="InterPro" id="IPR052761">
    <property type="entry name" value="Fungal_Detox/Toxin_TFs"/>
</dbReference>
<accession>A0A8H5INQ3</accession>
<dbReference type="GO" id="GO:0008270">
    <property type="term" value="F:zinc ion binding"/>
    <property type="evidence" value="ECO:0007669"/>
    <property type="project" value="InterPro"/>
</dbReference>